<evidence type="ECO:0000313" key="2">
    <source>
        <dbReference type="Proteomes" id="UP001631969"/>
    </source>
</evidence>
<comment type="caution">
    <text evidence="1">The sequence shown here is derived from an EMBL/GenBank/DDBJ whole genome shotgun (WGS) entry which is preliminary data.</text>
</comment>
<accession>A0ACC7P5M3</accession>
<proteinExistence type="predicted"/>
<reference evidence="1" key="1">
    <citation type="submission" date="2024-12" db="EMBL/GenBank/DDBJ databases">
        <authorList>
            <person name="Wu N."/>
        </authorList>
    </citation>
    <scope>NUCLEOTIDE SEQUENCE</scope>
    <source>
        <strain evidence="1">P15</strain>
    </source>
</reference>
<sequence length="399" mass="46279">MQPQQLLQEMSVELDDILQFWLTHTQDHMNGGFIGRIDSDMTVHPQAPKGLVLHARILWSFARAYRHEPRPEYRMIADRALHYLETRFRDPLHPGFFWTVDHLGQPLDTKKQIYGQAFYLYGITEYILATGRTELLDLAEELFEVIEKSFDPVHSGYVDVFARNWSRDDSLRLGEQDQNAVKTMNTHLHILEAYTNYFRVCRSSRLEAQLRRLLEDTLQHIVNRENGHFLMFFEEDWTSMSDIISYGHDIEGSWLLLEAAEVLGDEALLARTREITLQMADVVLREGVDTDGGVMWEGDAAGVVDGDKHWWGQAEAVVGFVNAWQLSGEERYWQAAANCWSFTRDHIVDRTNGEWFWKTDRAGTPAQEDPKVSEWKCPYHNSRACFEIITRLGEGVQPQ</sequence>
<dbReference type="Proteomes" id="UP001631969">
    <property type="component" value="Unassembled WGS sequence"/>
</dbReference>
<organism evidence="1 2">
    <name type="scientific">Paenibacillus mesotrionivorans</name>
    <dbReference type="NCBI Taxonomy" id="3160968"/>
    <lineage>
        <taxon>Bacteria</taxon>
        <taxon>Bacillati</taxon>
        <taxon>Bacillota</taxon>
        <taxon>Bacilli</taxon>
        <taxon>Bacillales</taxon>
        <taxon>Paenibacillaceae</taxon>
        <taxon>Paenibacillus</taxon>
    </lineage>
</organism>
<dbReference type="EMBL" id="JBJURJ010000017">
    <property type="protein sequence ID" value="MFM9331246.1"/>
    <property type="molecule type" value="Genomic_DNA"/>
</dbReference>
<evidence type="ECO:0000313" key="1">
    <source>
        <dbReference type="EMBL" id="MFM9331246.1"/>
    </source>
</evidence>
<keyword evidence="2" id="KW-1185">Reference proteome</keyword>
<protein>
    <submittedName>
        <fullName evidence="1">AGE family epimerase/isomerase</fullName>
    </submittedName>
</protein>
<name>A0ACC7P5M3_9BACL</name>
<gene>
    <name evidence="1" type="ORF">ACI1P1_23400</name>
</gene>